<dbReference type="RefSeq" id="WP_065227112.1">
    <property type="nucleotide sequence ID" value="NZ_CANUDU010000001.1"/>
</dbReference>
<evidence type="ECO:0000313" key="1">
    <source>
        <dbReference type="EMBL" id="EFI6954685.1"/>
    </source>
</evidence>
<dbReference type="AlphaFoldDB" id="A0AAI9FFD7"/>
<name>A0AAI9FFD7_ECOLX</name>
<proteinExistence type="predicted"/>
<comment type="caution">
    <text evidence="1">The sequence shown here is derived from an EMBL/GenBank/DDBJ whole genome shotgun (WGS) entry which is preliminary data.</text>
</comment>
<gene>
    <name evidence="1" type="ORF">BCB93_004398</name>
</gene>
<sequence>MEIVPRITSFNIFNTNVYLLQQYEEIAIKIKNGAIDKDYDQLDRYGNPKETIVLKDENIFRNLTLISLNAAIVEGILRQVFTAAVSKDHHAMGELAATEPNKENARTIFRSYNKIFNLHIELEANGSWDNLKKAIKDYTGLKVEDMMSDKNAFTAMFHLRNAIAHGTALVLPSQEILNNEGDDYLVKWQNKLQSASMFAKTNFSATLFEALKHPSFAEKFMDETKTFMEKLSQLNIFNNEQAFLFDNIKRYTFGFRLGGSYRHRN</sequence>
<dbReference type="Proteomes" id="UP000775646">
    <property type="component" value="Unassembled WGS sequence"/>
</dbReference>
<evidence type="ECO:0000313" key="2">
    <source>
        <dbReference type="Proteomes" id="UP000775646"/>
    </source>
</evidence>
<accession>A0AAI9FFD7</accession>
<dbReference type="EMBL" id="AASZRA010000033">
    <property type="protein sequence ID" value="EFI6954685.1"/>
    <property type="molecule type" value="Genomic_DNA"/>
</dbReference>
<protein>
    <submittedName>
        <fullName evidence="1">Uncharacterized protein</fullName>
    </submittedName>
</protein>
<organism evidence="1 2">
    <name type="scientific">Escherichia coli</name>
    <dbReference type="NCBI Taxonomy" id="562"/>
    <lineage>
        <taxon>Bacteria</taxon>
        <taxon>Pseudomonadati</taxon>
        <taxon>Pseudomonadota</taxon>
        <taxon>Gammaproteobacteria</taxon>
        <taxon>Enterobacterales</taxon>
        <taxon>Enterobacteriaceae</taxon>
        <taxon>Escherichia</taxon>
    </lineage>
</organism>
<reference evidence="1" key="1">
    <citation type="submission" date="2020-02" db="EMBL/GenBank/DDBJ databases">
        <authorList>
            <consortium name="GenomeTrakr network: Whole genome sequencing for foodborne pathogen traceback"/>
        </authorList>
    </citation>
    <scope>NUCLEOTIDE SEQUENCE</scope>
    <source>
        <strain evidence="1">CFSAN046653</strain>
    </source>
</reference>